<organism evidence="9 10">
    <name type="scientific">Reichenbachiella faecimaris</name>
    <dbReference type="NCBI Taxonomy" id="692418"/>
    <lineage>
        <taxon>Bacteria</taxon>
        <taxon>Pseudomonadati</taxon>
        <taxon>Bacteroidota</taxon>
        <taxon>Cytophagia</taxon>
        <taxon>Cytophagales</taxon>
        <taxon>Reichenbachiellaceae</taxon>
        <taxon>Reichenbachiella</taxon>
    </lineage>
</organism>
<dbReference type="GO" id="GO:0016772">
    <property type="term" value="F:transferase activity, transferring phosphorus-containing groups"/>
    <property type="evidence" value="ECO:0007669"/>
    <property type="project" value="InterPro"/>
</dbReference>
<evidence type="ECO:0000259" key="8">
    <source>
        <dbReference type="Pfam" id="PF17103"/>
    </source>
</evidence>
<evidence type="ECO:0000256" key="4">
    <source>
        <dbReference type="ARBA" id="ARBA00023169"/>
    </source>
</evidence>
<name>A0A1W2GNB7_REIFA</name>
<dbReference type="EMBL" id="FWYF01000004">
    <property type="protein sequence ID" value="SMD37756.1"/>
    <property type="molecule type" value="Genomic_DNA"/>
</dbReference>
<proteinExistence type="inferred from homology"/>
<evidence type="ECO:0000256" key="2">
    <source>
        <dbReference type="ARBA" id="ARBA00022423"/>
    </source>
</evidence>
<dbReference type="InterPro" id="IPR021520">
    <property type="entry name" value="Stealth_CR2"/>
</dbReference>
<reference evidence="9 10" key="1">
    <citation type="submission" date="2017-04" db="EMBL/GenBank/DDBJ databases">
        <authorList>
            <person name="Afonso C.L."/>
            <person name="Miller P.J."/>
            <person name="Scott M.A."/>
            <person name="Spackman E."/>
            <person name="Goraichik I."/>
            <person name="Dimitrov K.M."/>
            <person name="Suarez D.L."/>
            <person name="Swayne D.E."/>
        </authorList>
    </citation>
    <scope>NUCLEOTIDE SEQUENCE [LARGE SCALE GENOMIC DNA]</scope>
    <source>
        <strain evidence="9 10">DSM 26133</strain>
    </source>
</reference>
<keyword evidence="10" id="KW-1185">Reference proteome</keyword>
<dbReference type="GO" id="GO:0000271">
    <property type="term" value="P:polysaccharide biosynthetic process"/>
    <property type="evidence" value="ECO:0007669"/>
    <property type="project" value="UniProtKB-KW"/>
</dbReference>
<comment type="similarity">
    <text evidence="1">Belongs to the stealth family.</text>
</comment>
<feature type="domain" description="Stealth protein CR2 conserved region 2" evidence="6">
    <location>
        <begin position="52"/>
        <end position="158"/>
    </location>
</feature>
<protein>
    <recommendedName>
        <fullName evidence="2">Capsular polysaccharide phosphotransferase SacB</fullName>
    </recommendedName>
    <alternativeName>
        <fullName evidence="5">Stealth protein SacB</fullName>
    </alternativeName>
</protein>
<dbReference type="Pfam" id="PF17103">
    <property type="entry name" value="Stealth_CR4"/>
    <property type="match status" value="1"/>
</dbReference>
<evidence type="ECO:0000313" key="9">
    <source>
        <dbReference type="EMBL" id="SMD37756.1"/>
    </source>
</evidence>
<dbReference type="InterPro" id="IPR031356">
    <property type="entry name" value="Stealth_CR4"/>
</dbReference>
<dbReference type="STRING" id="692418.SAMN04488029_3447"/>
<evidence type="ECO:0000256" key="1">
    <source>
        <dbReference type="ARBA" id="ARBA00007583"/>
    </source>
</evidence>
<keyword evidence="3" id="KW-0808">Transferase</keyword>
<dbReference type="Proteomes" id="UP000192472">
    <property type="component" value="Unassembled WGS sequence"/>
</dbReference>
<sequence>MRSILIVQIKQNLSNSNQTIDIVYTWVNGDDPVYIKKCQKFAENLDDVNPERFRDVYDMIKYSLRSIEQFVPWSGNIYILTQKPQVPDWLNTDHPRIKVVHHEDIFDEAYLPTYSSSVIESYLDKIPELSEHFLYMNDDFLFGKETPLEAFISKEGKINVFGTLFGENPSWRIYEAKNDIVGLGLVEHCPLLVKKEHWNAMYKLWPERTHEKRLHRFRQDDDFMAYKLYKYYMLKYQRQTCRPVNVFELKKWQIFHKITNNFSRQQKAFDRMVRVRPNFYCLNDDQKDNPNQKVVELVQEFLKNYYPDKSSFEK</sequence>
<accession>A0A1W2GNB7</accession>
<evidence type="ECO:0000256" key="5">
    <source>
        <dbReference type="ARBA" id="ARBA00032902"/>
    </source>
</evidence>
<dbReference type="InterPro" id="IPR031358">
    <property type="entry name" value="Stealth_CR1"/>
</dbReference>
<evidence type="ECO:0000256" key="3">
    <source>
        <dbReference type="ARBA" id="ARBA00022679"/>
    </source>
</evidence>
<evidence type="ECO:0000259" key="7">
    <source>
        <dbReference type="Pfam" id="PF17101"/>
    </source>
</evidence>
<dbReference type="PANTHER" id="PTHR24045:SF0">
    <property type="entry name" value="N-ACETYLGLUCOSAMINE-1-PHOSPHOTRANSFERASE SUBUNITS ALPHA_BETA"/>
    <property type="match status" value="1"/>
</dbReference>
<gene>
    <name evidence="9" type="ORF">SAMN04488029_3447</name>
</gene>
<dbReference type="Pfam" id="PF17101">
    <property type="entry name" value="Stealth_CR1"/>
    <property type="match status" value="1"/>
</dbReference>
<dbReference type="AlphaFoldDB" id="A0A1W2GNB7"/>
<dbReference type="PANTHER" id="PTHR24045">
    <property type="match status" value="1"/>
</dbReference>
<feature type="domain" description="Stealth protein CR4 conserved region 4" evidence="8">
    <location>
        <begin position="274"/>
        <end position="314"/>
    </location>
</feature>
<evidence type="ECO:0000259" key="6">
    <source>
        <dbReference type="Pfam" id="PF11380"/>
    </source>
</evidence>
<dbReference type="Pfam" id="PF11380">
    <property type="entry name" value="Stealth_CR2"/>
    <property type="match status" value="1"/>
</dbReference>
<dbReference type="InterPro" id="IPR047141">
    <property type="entry name" value="Stealth"/>
</dbReference>
<keyword evidence="4" id="KW-0270">Exopolysaccharide synthesis</keyword>
<feature type="domain" description="Stealth protein CR1 conserved region 1" evidence="7">
    <location>
        <begin position="20"/>
        <end position="45"/>
    </location>
</feature>
<evidence type="ECO:0000313" key="10">
    <source>
        <dbReference type="Proteomes" id="UP000192472"/>
    </source>
</evidence>